<evidence type="ECO:0000313" key="4">
    <source>
        <dbReference type="EMBL" id="EXI88505.1"/>
    </source>
</evidence>
<organism evidence="4 5">
    <name type="scientific">Accumulibacter regalis</name>
    <dbReference type="NCBI Taxonomy" id="522306"/>
    <lineage>
        <taxon>Bacteria</taxon>
        <taxon>Pseudomonadati</taxon>
        <taxon>Pseudomonadota</taxon>
        <taxon>Betaproteobacteria</taxon>
        <taxon>Candidatus Accumulibacter</taxon>
    </lineage>
</organism>
<dbReference type="PATRIC" id="fig|1454004.3.peg.2200"/>
<gene>
    <name evidence="4" type="ORF">AW11_02125</name>
</gene>
<dbReference type="EMBL" id="JEMY01000026">
    <property type="protein sequence ID" value="EXI88505.1"/>
    <property type="molecule type" value="Genomic_DNA"/>
</dbReference>
<accession>A0A011QHL4</accession>
<keyword evidence="5" id="KW-1185">Reference proteome</keyword>
<feature type="chain" id="PRO_5001463228" evidence="2">
    <location>
        <begin position="24"/>
        <end position="114"/>
    </location>
</feature>
<dbReference type="eggNOG" id="COG3212">
    <property type="taxonomic scope" value="Bacteria"/>
</dbReference>
<name>A0A011QHL4_ACCRE</name>
<dbReference type="InterPro" id="IPR025711">
    <property type="entry name" value="PepSY"/>
</dbReference>
<feature type="signal peptide" evidence="2">
    <location>
        <begin position="1"/>
        <end position="23"/>
    </location>
</feature>
<dbReference type="STRING" id="1454004.AW11_02125"/>
<protein>
    <submittedName>
        <fullName evidence="4">Peptidase propeptide and YPEB domain protein</fullName>
    </submittedName>
</protein>
<feature type="domain" description="PepSY" evidence="3">
    <location>
        <begin position="38"/>
        <end position="94"/>
    </location>
</feature>
<sequence>MNKTTKLAVLATAIATLGGAAYAAKSSENDALAINQAKIPIAQAISIAEKQHNGKASQAEFEHTKQGAIYEVEVVAGAKVFDVKVDADKGTILSSAEDKADRHEGRDDDHDEKD</sequence>
<keyword evidence="2" id="KW-0732">Signal</keyword>
<reference evidence="4" key="1">
    <citation type="submission" date="2014-02" db="EMBL/GenBank/DDBJ databases">
        <title>Expanding our view of genomic diversity in Candidatus Accumulibacter clades.</title>
        <authorList>
            <person name="Skennerton C.T."/>
            <person name="Barr J.J."/>
            <person name="Slater F.R."/>
            <person name="Bond P.L."/>
            <person name="Tyson G.W."/>
        </authorList>
    </citation>
    <scope>NUCLEOTIDE SEQUENCE [LARGE SCALE GENOMIC DNA]</scope>
</reference>
<evidence type="ECO:0000256" key="2">
    <source>
        <dbReference type="SAM" id="SignalP"/>
    </source>
</evidence>
<evidence type="ECO:0000256" key="1">
    <source>
        <dbReference type="SAM" id="MobiDB-lite"/>
    </source>
</evidence>
<comment type="caution">
    <text evidence="4">The sequence shown here is derived from an EMBL/GenBank/DDBJ whole genome shotgun (WGS) entry which is preliminary data.</text>
</comment>
<evidence type="ECO:0000313" key="5">
    <source>
        <dbReference type="Proteomes" id="UP000022141"/>
    </source>
</evidence>
<dbReference type="Pfam" id="PF03413">
    <property type="entry name" value="PepSY"/>
    <property type="match status" value="1"/>
</dbReference>
<proteinExistence type="predicted"/>
<dbReference type="AlphaFoldDB" id="A0A011QHL4"/>
<dbReference type="Gene3D" id="3.10.450.40">
    <property type="match status" value="1"/>
</dbReference>
<feature type="compositionally biased region" description="Basic and acidic residues" evidence="1">
    <location>
        <begin position="96"/>
        <end position="114"/>
    </location>
</feature>
<feature type="region of interest" description="Disordered" evidence="1">
    <location>
        <begin position="92"/>
        <end position="114"/>
    </location>
</feature>
<evidence type="ECO:0000259" key="3">
    <source>
        <dbReference type="Pfam" id="PF03413"/>
    </source>
</evidence>
<dbReference type="Proteomes" id="UP000022141">
    <property type="component" value="Unassembled WGS sequence"/>
</dbReference>